<feature type="region of interest" description="Disordered" evidence="1">
    <location>
        <begin position="1"/>
        <end position="41"/>
    </location>
</feature>
<protein>
    <submittedName>
        <fullName evidence="2">Uncharacterized protein</fullName>
    </submittedName>
</protein>
<dbReference type="RefSeq" id="WP_249830574.1">
    <property type="nucleotide sequence ID" value="NZ_JAMGBE010000001.1"/>
</dbReference>
<gene>
    <name evidence="2" type="ORF">LZ538_03340</name>
</gene>
<evidence type="ECO:0000256" key="1">
    <source>
        <dbReference type="SAM" id="MobiDB-lite"/>
    </source>
</evidence>
<dbReference type="EMBL" id="JAMGBE010000001">
    <property type="protein sequence ID" value="MCL6729090.1"/>
    <property type="molecule type" value="Genomic_DNA"/>
</dbReference>
<accession>A0ABT0RZR1</accession>
<sequence length="68" mass="8102">MSLKRPIKQGSFGGHFDELVKHFPHDRPSASETDAEERRRSLREKRDIHALLFEQAWKLDRSTDEKQR</sequence>
<evidence type="ECO:0000313" key="2">
    <source>
        <dbReference type="EMBL" id="MCL6729090.1"/>
    </source>
</evidence>
<keyword evidence="3" id="KW-1185">Reference proteome</keyword>
<feature type="compositionally biased region" description="Basic and acidic residues" evidence="1">
    <location>
        <begin position="15"/>
        <end position="29"/>
    </location>
</feature>
<reference evidence="2" key="1">
    <citation type="submission" date="2022-05" db="EMBL/GenBank/DDBJ databases">
        <authorList>
            <person name="Jo J.-H."/>
            <person name="Im W.-T."/>
        </authorList>
    </citation>
    <scope>NUCLEOTIDE SEQUENCE</scope>
    <source>
        <strain evidence="2">SE220</strain>
    </source>
</reference>
<dbReference type="Proteomes" id="UP001165342">
    <property type="component" value="Unassembled WGS sequence"/>
</dbReference>
<name>A0ABT0RZR1_9SPHN</name>
<comment type="caution">
    <text evidence="2">The sequence shown here is derived from an EMBL/GenBank/DDBJ whole genome shotgun (WGS) entry which is preliminary data.</text>
</comment>
<evidence type="ECO:0000313" key="3">
    <source>
        <dbReference type="Proteomes" id="UP001165342"/>
    </source>
</evidence>
<proteinExistence type="predicted"/>
<organism evidence="2 3">
    <name type="scientific">Sphingomonas hankyongi</name>
    <dbReference type="NCBI Taxonomy" id="2908209"/>
    <lineage>
        <taxon>Bacteria</taxon>
        <taxon>Pseudomonadati</taxon>
        <taxon>Pseudomonadota</taxon>
        <taxon>Alphaproteobacteria</taxon>
        <taxon>Sphingomonadales</taxon>
        <taxon>Sphingomonadaceae</taxon>
        <taxon>Sphingomonas</taxon>
    </lineage>
</organism>